<comment type="caution">
    <text evidence="2">The sequence shown here is derived from an EMBL/GenBank/DDBJ whole genome shotgun (WGS) entry which is preliminary data.</text>
</comment>
<dbReference type="SUPFAM" id="SSF51182">
    <property type="entry name" value="RmlC-like cupins"/>
    <property type="match status" value="1"/>
</dbReference>
<dbReference type="PANTHER" id="PTHR38599:SF1">
    <property type="entry name" value="CUPIN DOMAIN PROTEIN (AFU_ORTHOLOGUE AFUA_3G13620)"/>
    <property type="match status" value="1"/>
</dbReference>
<name>A0ABS6HWA7_MYCGD</name>
<dbReference type="Pfam" id="PF07883">
    <property type="entry name" value="Cupin_2"/>
    <property type="match status" value="1"/>
</dbReference>
<gene>
    <name evidence="2" type="ORF">KL859_27410</name>
</gene>
<feature type="domain" description="Cupin type-2" evidence="1">
    <location>
        <begin position="35"/>
        <end position="106"/>
    </location>
</feature>
<dbReference type="Gene3D" id="2.60.120.10">
    <property type="entry name" value="Jelly Rolls"/>
    <property type="match status" value="1"/>
</dbReference>
<evidence type="ECO:0000259" key="1">
    <source>
        <dbReference type="Pfam" id="PF07883"/>
    </source>
</evidence>
<protein>
    <submittedName>
        <fullName evidence="2">Cupin domain-containing protein</fullName>
    </submittedName>
</protein>
<evidence type="ECO:0000313" key="2">
    <source>
        <dbReference type="EMBL" id="MBU8826586.1"/>
    </source>
</evidence>
<dbReference type="InterPro" id="IPR011051">
    <property type="entry name" value="RmlC_Cupin_sf"/>
</dbReference>
<keyword evidence="3" id="KW-1185">Reference proteome</keyword>
<dbReference type="InterPro" id="IPR014710">
    <property type="entry name" value="RmlC-like_jellyroll"/>
</dbReference>
<dbReference type="EMBL" id="JAHBOM010000027">
    <property type="protein sequence ID" value="MBU8826586.1"/>
    <property type="molecule type" value="Genomic_DNA"/>
</dbReference>
<dbReference type="PANTHER" id="PTHR38599">
    <property type="entry name" value="CUPIN DOMAIN PROTEIN (AFU_ORTHOLOGUE AFUA_3G13620)"/>
    <property type="match status" value="1"/>
</dbReference>
<evidence type="ECO:0000313" key="3">
    <source>
        <dbReference type="Proteomes" id="UP000696413"/>
    </source>
</evidence>
<dbReference type="Proteomes" id="UP000696413">
    <property type="component" value="Unassembled WGS sequence"/>
</dbReference>
<accession>A0ABS6HWA7</accession>
<sequence>MLQDWPDSESGSTITVVQEVRSPRIPDQVDVMTVVVSHPPGARGAPPHRIPGGPAFGYMITGEMLFEREGEPARVLRAGDAFWGPGGDVIHYRDANLRTDIPCRFVLTMLRDPLKPLLEQVSDAELRSRKTSASKCIDEGSVDTNADDDARRDRWREVTRELVLAGATATAAVDHAQSDGSISITLTGKALENDVLLADVGNIALGSFRDPADALSHPMRVIPMRLDILSDPPAVRVSGRGITGSTQLRLVVTLTACDPRTADTSVLTCQFDPVRLDPQKPYVSMDFRLHTVELYRS</sequence>
<proteinExistence type="predicted"/>
<dbReference type="InterPro" id="IPR013096">
    <property type="entry name" value="Cupin_2"/>
</dbReference>
<reference evidence="2 3" key="1">
    <citation type="submission" date="2021-05" db="EMBL/GenBank/DDBJ databases">
        <title>Draft Genome Sequences of Clinical Respiratory Isolates of Mycobacterium goodii Recovered in Ireland.</title>
        <authorList>
            <person name="Flanagan P.R."/>
            <person name="Mok S."/>
            <person name="Roycroft E."/>
            <person name="Rogers T.R."/>
            <person name="Fitzgibbon M."/>
        </authorList>
    </citation>
    <scope>NUCLEOTIDE SEQUENCE [LARGE SCALE GENOMIC DNA]</scope>
    <source>
        <strain evidence="2 3">14IE55</strain>
    </source>
</reference>
<organism evidence="2 3">
    <name type="scientific">Mycolicibacterium goodii</name>
    <name type="common">Mycobacterium goodii</name>
    <dbReference type="NCBI Taxonomy" id="134601"/>
    <lineage>
        <taxon>Bacteria</taxon>
        <taxon>Bacillati</taxon>
        <taxon>Actinomycetota</taxon>
        <taxon>Actinomycetes</taxon>
        <taxon>Mycobacteriales</taxon>
        <taxon>Mycobacteriaceae</taxon>
        <taxon>Mycolicibacterium</taxon>
    </lineage>
</organism>
<dbReference type="RefSeq" id="WP_214395887.1">
    <property type="nucleotide sequence ID" value="NZ_JAHBOL010000031.1"/>
</dbReference>
<dbReference type="CDD" id="cd02234">
    <property type="entry name" value="cupin_BLR7677-like"/>
    <property type="match status" value="1"/>
</dbReference>